<dbReference type="OrthoDB" id="109543at2759"/>
<dbReference type="EMBL" id="CAJVPD010000022">
    <property type="protein sequence ID" value="CAG8246280.1"/>
    <property type="molecule type" value="Genomic_DNA"/>
</dbReference>
<dbReference type="AlphaFoldDB" id="A0A9W4N0R3"/>
<evidence type="ECO:0000313" key="2">
    <source>
        <dbReference type="EMBL" id="CAG8246280.1"/>
    </source>
</evidence>
<sequence>MGWFSGNSQNDPVQKLDPGLRDYLEQEKPDKYVPGPNVKPPSTPEQSPEPSDPSKPKVPSASLYQDGRYADLWKTYKPPTVDDGEQVGIRGASRVIEKHKEHGDTVQRAAMENCALEHEALTYCFQTGNWRKQIEARLTLCSAENSTFSRCFMTQTVSRLFAPCQSVTNLWILQKFLQALGYAANFEQDAEKEERIQLHADKLYHQMLDYEKRIEEAKTAGIEPPPLASLFNPEKQSNVQQSQGVEIPGGEAIPAGFKPSKPLQKLTPHERELEIRAHNAQLEQQRLYVEEATPFMKSQDDARQKRQEKAVSWFGETLGKWMS</sequence>
<evidence type="ECO:0000256" key="1">
    <source>
        <dbReference type="SAM" id="MobiDB-lite"/>
    </source>
</evidence>
<proteinExistence type="predicted"/>
<feature type="compositionally biased region" description="Polar residues" evidence="1">
    <location>
        <begin position="1"/>
        <end position="12"/>
    </location>
</feature>
<protein>
    <submittedName>
        <fullName evidence="2">Uncharacterized protein</fullName>
    </submittedName>
</protein>
<evidence type="ECO:0000313" key="3">
    <source>
        <dbReference type="Proteomes" id="UP001152592"/>
    </source>
</evidence>
<gene>
    <name evidence="2" type="ORF">PSALAMII_LOCUS613</name>
</gene>
<dbReference type="Proteomes" id="UP001152592">
    <property type="component" value="Unassembled WGS sequence"/>
</dbReference>
<reference evidence="2" key="1">
    <citation type="submission" date="2021-07" db="EMBL/GenBank/DDBJ databases">
        <authorList>
            <person name="Branca A.L. A."/>
        </authorList>
    </citation>
    <scope>NUCLEOTIDE SEQUENCE</scope>
</reference>
<name>A0A9W4N0R3_9EURO</name>
<comment type="caution">
    <text evidence="2">The sequence shown here is derived from an EMBL/GenBank/DDBJ whole genome shotgun (WGS) entry which is preliminary data.</text>
</comment>
<accession>A0A9W4N0R3</accession>
<organism evidence="2 3">
    <name type="scientific">Penicillium salamii</name>
    <dbReference type="NCBI Taxonomy" id="1612424"/>
    <lineage>
        <taxon>Eukaryota</taxon>
        <taxon>Fungi</taxon>
        <taxon>Dikarya</taxon>
        <taxon>Ascomycota</taxon>
        <taxon>Pezizomycotina</taxon>
        <taxon>Eurotiomycetes</taxon>
        <taxon>Eurotiomycetidae</taxon>
        <taxon>Eurotiales</taxon>
        <taxon>Aspergillaceae</taxon>
        <taxon>Penicillium</taxon>
    </lineage>
</organism>
<feature type="region of interest" description="Disordered" evidence="1">
    <location>
        <begin position="1"/>
        <end position="62"/>
    </location>
</feature>
<feature type="compositionally biased region" description="Basic and acidic residues" evidence="1">
    <location>
        <begin position="18"/>
        <end position="31"/>
    </location>
</feature>